<dbReference type="InterPro" id="IPR011527">
    <property type="entry name" value="ABC1_TM_dom"/>
</dbReference>
<feature type="transmembrane region" description="Helical" evidence="8">
    <location>
        <begin position="56"/>
        <end position="89"/>
    </location>
</feature>
<feature type="domain" description="ABC transporter" evidence="9">
    <location>
        <begin position="339"/>
        <end position="573"/>
    </location>
</feature>
<evidence type="ECO:0000256" key="7">
    <source>
        <dbReference type="ARBA" id="ARBA00023136"/>
    </source>
</evidence>
<dbReference type="FunFam" id="3.40.50.300:FF:000287">
    <property type="entry name" value="Multidrug ABC transporter ATP-binding protein"/>
    <property type="match status" value="1"/>
</dbReference>
<dbReference type="EMBL" id="MN990729">
    <property type="protein sequence ID" value="QJR98183.1"/>
    <property type="molecule type" value="Genomic_DNA"/>
</dbReference>
<organism evidence="11">
    <name type="scientific">uncultured Alphaproteobacteria bacterium</name>
    <dbReference type="NCBI Taxonomy" id="91750"/>
    <lineage>
        <taxon>Bacteria</taxon>
        <taxon>Pseudomonadati</taxon>
        <taxon>Pseudomonadota</taxon>
        <taxon>Alphaproteobacteria</taxon>
        <taxon>environmental samples</taxon>
    </lineage>
</organism>
<comment type="subcellular location">
    <subcellularLocation>
        <location evidence="1">Cell membrane</location>
        <topology evidence="1">Multi-pass membrane protein</topology>
    </subcellularLocation>
</comment>
<keyword evidence="7 8" id="KW-0472">Membrane</keyword>
<reference evidence="11" key="1">
    <citation type="submission" date="2020-01" db="EMBL/GenBank/DDBJ databases">
        <title>Gastrointestinal microbiota of LL stock colony Peromyscus leucopus.</title>
        <authorList>
            <person name="Milovic A."/>
            <person name="Bassam K."/>
            <person name="Keay E."/>
            <person name="Barbour A.G."/>
        </authorList>
    </citation>
    <scope>NUCLEOTIDE SEQUENCE</scope>
    <source>
        <strain evidence="11">LL90</strain>
    </source>
</reference>
<dbReference type="GO" id="GO:0005886">
    <property type="term" value="C:plasma membrane"/>
    <property type="evidence" value="ECO:0007669"/>
    <property type="project" value="UniProtKB-SubCell"/>
</dbReference>
<evidence type="ECO:0000256" key="2">
    <source>
        <dbReference type="ARBA" id="ARBA00022448"/>
    </source>
</evidence>
<dbReference type="PROSITE" id="PS50893">
    <property type="entry name" value="ABC_TRANSPORTER_2"/>
    <property type="match status" value="1"/>
</dbReference>
<evidence type="ECO:0000256" key="1">
    <source>
        <dbReference type="ARBA" id="ARBA00004651"/>
    </source>
</evidence>
<accession>A0A6M4NMJ2</accession>
<evidence type="ECO:0000256" key="8">
    <source>
        <dbReference type="SAM" id="Phobius"/>
    </source>
</evidence>
<keyword evidence="6 8" id="KW-1133">Transmembrane helix</keyword>
<dbReference type="GO" id="GO:0090374">
    <property type="term" value="P:oligopeptide export from mitochondrion"/>
    <property type="evidence" value="ECO:0007669"/>
    <property type="project" value="TreeGrafter"/>
</dbReference>
<dbReference type="GO" id="GO:0015421">
    <property type="term" value="F:ABC-type oligopeptide transporter activity"/>
    <property type="evidence" value="ECO:0007669"/>
    <property type="project" value="TreeGrafter"/>
</dbReference>
<evidence type="ECO:0000256" key="5">
    <source>
        <dbReference type="ARBA" id="ARBA00022840"/>
    </source>
</evidence>
<sequence>MEKSPLRFVWHYIKIFKWSVLLISLCVMTRQAANTIEPYFLAKIYNTVAERQNADYWAEIILYASLLAVISFAALLISESAMFIVARFLPKIKTMVIRDVFEDVNRQSMSYFANEMTGNISHKVNILANNTTDLIQQGFEVIHMLGRMTATIAVLSWVSGYYTAFIALWISIIAAISCKLGKIRHRWGKETGQLSSAANAVVVDAISNYSEIKSFANFKFEKVNLLKSLRILRKAETTEKKVMGWIRITQQLISLLSLVAFIFFSIYLLKAEKIDTTQFIFVNTVFLNISYLAFQMSWVYNNLSRMFGNISSALDTLAIEPEITDKPNAEELKVRSAAIRFENVVFGYQSRDKLFKCLNIEIKPKEKIGLVGLSGSGKSTFIKLISRYYDVNAGSITINRHDIRDIKQDALHKIIATIPQDVCLFNRTLLENIRYGDTEATDKQVIDAAKKAYADVFIKEFANGYSTKVGDRGIILSGGERQRIAIARAILKKAPILIFDEATSALDSQSEIHIQKSLKNLMKGKTVLAIAHRLSTLREMDRILVFNKGEIVESGSHEELLAKKGLYAKLYNMQVAGFMGTDK</sequence>
<feature type="transmembrane region" description="Helical" evidence="8">
    <location>
        <begin position="248"/>
        <end position="268"/>
    </location>
</feature>
<evidence type="ECO:0000256" key="3">
    <source>
        <dbReference type="ARBA" id="ARBA00022692"/>
    </source>
</evidence>
<evidence type="ECO:0000313" key="11">
    <source>
        <dbReference type="EMBL" id="QJR98183.1"/>
    </source>
</evidence>
<dbReference type="PANTHER" id="PTHR43394:SF1">
    <property type="entry name" value="ATP-BINDING CASSETTE SUB-FAMILY B MEMBER 10, MITOCHONDRIAL"/>
    <property type="match status" value="1"/>
</dbReference>
<protein>
    <submittedName>
        <fullName evidence="11">ABC transporter ATP-binding protein</fullName>
    </submittedName>
</protein>
<dbReference type="PANTHER" id="PTHR43394">
    <property type="entry name" value="ATP-DEPENDENT PERMEASE MDL1, MITOCHONDRIAL"/>
    <property type="match status" value="1"/>
</dbReference>
<dbReference type="InterPro" id="IPR003439">
    <property type="entry name" value="ABC_transporter-like_ATP-bd"/>
</dbReference>
<dbReference type="PROSITE" id="PS50929">
    <property type="entry name" value="ABC_TM1F"/>
    <property type="match status" value="1"/>
</dbReference>
<dbReference type="InterPro" id="IPR003593">
    <property type="entry name" value="AAA+_ATPase"/>
</dbReference>
<proteinExistence type="predicted"/>
<dbReference type="InterPro" id="IPR039421">
    <property type="entry name" value="Type_1_exporter"/>
</dbReference>
<feature type="transmembrane region" description="Helical" evidence="8">
    <location>
        <begin position="152"/>
        <end position="176"/>
    </location>
</feature>
<keyword evidence="4" id="KW-0547">Nucleotide-binding</keyword>
<dbReference type="Pfam" id="PF00664">
    <property type="entry name" value="ABC_membrane"/>
    <property type="match status" value="1"/>
</dbReference>
<keyword evidence="5 11" id="KW-0067">ATP-binding</keyword>
<evidence type="ECO:0000259" key="9">
    <source>
        <dbReference type="PROSITE" id="PS50893"/>
    </source>
</evidence>
<feature type="domain" description="ABC transmembrane type-1" evidence="10">
    <location>
        <begin position="21"/>
        <end position="305"/>
    </location>
</feature>
<evidence type="ECO:0000256" key="4">
    <source>
        <dbReference type="ARBA" id="ARBA00022741"/>
    </source>
</evidence>
<dbReference type="AlphaFoldDB" id="A0A6M4NMJ2"/>
<dbReference type="Gene3D" id="3.40.50.300">
    <property type="entry name" value="P-loop containing nucleotide triphosphate hydrolases"/>
    <property type="match status" value="1"/>
</dbReference>
<dbReference type="SUPFAM" id="SSF52540">
    <property type="entry name" value="P-loop containing nucleoside triphosphate hydrolases"/>
    <property type="match status" value="1"/>
</dbReference>
<name>A0A6M4NMJ2_9PROT</name>
<dbReference type="SUPFAM" id="SSF90123">
    <property type="entry name" value="ABC transporter transmembrane region"/>
    <property type="match status" value="1"/>
</dbReference>
<keyword evidence="2" id="KW-0813">Transport</keyword>
<dbReference type="Pfam" id="PF00005">
    <property type="entry name" value="ABC_tran"/>
    <property type="match status" value="1"/>
</dbReference>
<keyword evidence="3 8" id="KW-0812">Transmembrane</keyword>
<dbReference type="PROSITE" id="PS00211">
    <property type="entry name" value="ABC_TRANSPORTER_1"/>
    <property type="match status" value="1"/>
</dbReference>
<dbReference type="InterPro" id="IPR027417">
    <property type="entry name" value="P-loop_NTPase"/>
</dbReference>
<dbReference type="InterPro" id="IPR017871">
    <property type="entry name" value="ABC_transporter-like_CS"/>
</dbReference>
<evidence type="ECO:0000256" key="6">
    <source>
        <dbReference type="ARBA" id="ARBA00022989"/>
    </source>
</evidence>
<dbReference type="GO" id="GO:0016887">
    <property type="term" value="F:ATP hydrolysis activity"/>
    <property type="evidence" value="ECO:0007669"/>
    <property type="project" value="InterPro"/>
</dbReference>
<gene>
    <name evidence="11" type="primary">abcT3_1</name>
    <name evidence="11" type="ORF">PlAlph_1870</name>
</gene>
<evidence type="ECO:0000259" key="10">
    <source>
        <dbReference type="PROSITE" id="PS50929"/>
    </source>
</evidence>
<feature type="transmembrane region" description="Helical" evidence="8">
    <location>
        <begin position="280"/>
        <end position="300"/>
    </location>
</feature>
<dbReference type="GO" id="GO:0005524">
    <property type="term" value="F:ATP binding"/>
    <property type="evidence" value="ECO:0007669"/>
    <property type="project" value="UniProtKB-KW"/>
</dbReference>
<dbReference type="InterPro" id="IPR036640">
    <property type="entry name" value="ABC1_TM_sf"/>
</dbReference>
<dbReference type="Gene3D" id="1.20.1560.10">
    <property type="entry name" value="ABC transporter type 1, transmembrane domain"/>
    <property type="match status" value="1"/>
</dbReference>
<dbReference type="SMART" id="SM00382">
    <property type="entry name" value="AAA"/>
    <property type="match status" value="1"/>
</dbReference>